<feature type="signal peptide" evidence="11">
    <location>
        <begin position="1"/>
        <end position="21"/>
    </location>
</feature>
<proteinExistence type="predicted"/>
<dbReference type="PANTHER" id="PTHR33407">
    <property type="entry name" value="PECTATE LYASE F-RELATED"/>
    <property type="match status" value="1"/>
</dbReference>
<feature type="compositionally biased region" description="Polar residues" evidence="10">
    <location>
        <begin position="265"/>
        <end position="278"/>
    </location>
</feature>
<keyword evidence="8" id="KW-0456">Lyase</keyword>
<dbReference type="AlphaFoldDB" id="A0A8T1V5F8"/>
<dbReference type="OrthoDB" id="154964at2759"/>
<evidence type="ECO:0000256" key="6">
    <source>
        <dbReference type="ARBA" id="ARBA00022729"/>
    </source>
</evidence>
<keyword evidence="6 11" id="KW-0732">Signal</keyword>
<gene>
    <name evidence="12" type="ORF">PHYPSEUDO_001728</name>
</gene>
<comment type="catalytic activity">
    <reaction evidence="1">
        <text>Eliminative cleavage of (1-&gt;4)-alpha-D-galacturonan to give oligosaccharides with 4-deoxy-alpha-D-galact-4-enuronosyl groups at their non-reducing ends.</text>
        <dbReference type="EC" id="4.2.2.2"/>
    </reaction>
</comment>
<feature type="compositionally biased region" description="Basic residues" evidence="10">
    <location>
        <begin position="303"/>
        <end position="320"/>
    </location>
</feature>
<dbReference type="Pfam" id="PF03211">
    <property type="entry name" value="Pectate_lyase"/>
    <property type="match status" value="2"/>
</dbReference>
<evidence type="ECO:0000256" key="7">
    <source>
        <dbReference type="ARBA" id="ARBA00022837"/>
    </source>
</evidence>
<name>A0A8T1V5F8_9STRA</name>
<evidence type="ECO:0000256" key="4">
    <source>
        <dbReference type="ARBA" id="ARBA00012272"/>
    </source>
</evidence>
<organism evidence="12 13">
    <name type="scientific">Phytophthora pseudosyringae</name>
    <dbReference type="NCBI Taxonomy" id="221518"/>
    <lineage>
        <taxon>Eukaryota</taxon>
        <taxon>Sar</taxon>
        <taxon>Stramenopiles</taxon>
        <taxon>Oomycota</taxon>
        <taxon>Peronosporomycetes</taxon>
        <taxon>Peronosporales</taxon>
        <taxon>Peronosporaceae</taxon>
        <taxon>Phytophthora</taxon>
    </lineage>
</organism>
<protein>
    <recommendedName>
        <fullName evidence="9">Probable pectate lyase F</fullName>
        <ecNumber evidence="4">4.2.2.2</ecNumber>
    </recommendedName>
</protein>
<feature type="chain" id="PRO_5035714004" description="Probable pectate lyase F" evidence="11">
    <location>
        <begin position="22"/>
        <end position="580"/>
    </location>
</feature>
<accession>A0A8T1V5F8</accession>
<evidence type="ECO:0000256" key="5">
    <source>
        <dbReference type="ARBA" id="ARBA00022525"/>
    </source>
</evidence>
<comment type="subcellular location">
    <subcellularLocation>
        <location evidence="3">Secreted</location>
    </subcellularLocation>
</comment>
<dbReference type="GO" id="GO:0005576">
    <property type="term" value="C:extracellular region"/>
    <property type="evidence" value="ECO:0007669"/>
    <property type="project" value="UniProtKB-SubCell"/>
</dbReference>
<feature type="compositionally biased region" description="Low complexity" evidence="10">
    <location>
        <begin position="279"/>
        <end position="302"/>
    </location>
</feature>
<evidence type="ECO:0000256" key="3">
    <source>
        <dbReference type="ARBA" id="ARBA00004613"/>
    </source>
</evidence>
<evidence type="ECO:0000256" key="10">
    <source>
        <dbReference type="SAM" id="MobiDB-lite"/>
    </source>
</evidence>
<sequence>MVKSLAPFVTSAALLFAAATAASLPDGTWPASKGTVQYPQAYVVKAGEVFDGKMQTFERSDVSCEGQTESGADTAVFKMEPGSTLKNVIIGKNQMEGVHCDKHDCIIENVWWDDVCEDALSVKGGTASSVTKVIGGGARYADDKVIQHNGYGKVEIDGFYGEDISKLYRSCGTCGDRPKKVSVSNVYVVNPTNAIVTVNKNWGDEATLSNVWVKSNKAAVKVCQWSQGNANGEPKMLGSGPSAPLCQYKESDVHINEDISKGAKTPSSEEQQTPTVQQSSAASGNGDGSATQTSSTPTPTTKPLKKTKAPKTTAPKKTKAPKTTAPSVEQSPEQSPEQTAKNTTASVPDGTWPASTGTVRYKQPVTIKAGEVFDGKMQTFERSDITCSGGEGQKDTAVFLVEAGGTLKNAIIGKNQKEGVHCDDHDCTIENVWWDDVCEDALSIKGGSASSVTTVTNCGARYAEDKVVQHNGYGTVKIKGFFAQEFGKLYRSCGTCGNIPRKVTVENVYAIDPLVSVITVNKNNNDQATLKNIYVKTTTGKNDVKVCQWSQASKTPSNVGDGPSGKLCQYSASDVHINEE</sequence>
<dbReference type="EMBL" id="JAGDFM010001264">
    <property type="protein sequence ID" value="KAG7375349.1"/>
    <property type="molecule type" value="Genomic_DNA"/>
</dbReference>
<evidence type="ECO:0000313" key="13">
    <source>
        <dbReference type="Proteomes" id="UP000694044"/>
    </source>
</evidence>
<comment type="cofactor">
    <cofactor evidence="2">
        <name>Ca(2+)</name>
        <dbReference type="ChEBI" id="CHEBI:29108"/>
    </cofactor>
</comment>
<dbReference type="GO" id="GO:0030570">
    <property type="term" value="F:pectate lyase activity"/>
    <property type="evidence" value="ECO:0007669"/>
    <property type="project" value="UniProtKB-EC"/>
</dbReference>
<dbReference type="InterPro" id="IPR004898">
    <property type="entry name" value="Pectate_lyase_PlyH/PlyE-like"/>
</dbReference>
<keyword evidence="5" id="KW-0964">Secreted</keyword>
<feature type="region of interest" description="Disordered" evidence="10">
    <location>
        <begin position="260"/>
        <end position="358"/>
    </location>
</feature>
<evidence type="ECO:0000313" key="12">
    <source>
        <dbReference type="EMBL" id="KAG7375349.1"/>
    </source>
</evidence>
<keyword evidence="13" id="KW-1185">Reference proteome</keyword>
<feature type="compositionally biased region" description="Polar residues" evidence="10">
    <location>
        <begin position="328"/>
        <end position="346"/>
    </location>
</feature>
<dbReference type="Proteomes" id="UP000694044">
    <property type="component" value="Unassembled WGS sequence"/>
</dbReference>
<reference evidence="12" key="1">
    <citation type="submission" date="2021-02" db="EMBL/GenBank/DDBJ databases">
        <authorList>
            <person name="Palmer J.M."/>
        </authorList>
    </citation>
    <scope>NUCLEOTIDE SEQUENCE</scope>
    <source>
        <strain evidence="12">SCRP734</strain>
    </source>
</reference>
<comment type="caution">
    <text evidence="12">The sequence shown here is derived from an EMBL/GenBank/DDBJ whole genome shotgun (WGS) entry which is preliminary data.</text>
</comment>
<evidence type="ECO:0000256" key="1">
    <source>
        <dbReference type="ARBA" id="ARBA00000695"/>
    </source>
</evidence>
<evidence type="ECO:0000256" key="2">
    <source>
        <dbReference type="ARBA" id="ARBA00001913"/>
    </source>
</evidence>
<evidence type="ECO:0000256" key="11">
    <source>
        <dbReference type="SAM" id="SignalP"/>
    </source>
</evidence>
<dbReference type="EC" id="4.2.2.2" evidence="4"/>
<dbReference type="PANTHER" id="PTHR33407:SF9">
    <property type="entry name" value="PECTATE LYASE F-RELATED"/>
    <property type="match status" value="1"/>
</dbReference>
<evidence type="ECO:0000256" key="9">
    <source>
        <dbReference type="ARBA" id="ARBA00039895"/>
    </source>
</evidence>
<keyword evidence="7" id="KW-0106">Calcium</keyword>
<dbReference type="GO" id="GO:0045490">
    <property type="term" value="P:pectin catabolic process"/>
    <property type="evidence" value="ECO:0007669"/>
    <property type="project" value="TreeGrafter"/>
</dbReference>
<evidence type="ECO:0000256" key="8">
    <source>
        <dbReference type="ARBA" id="ARBA00023239"/>
    </source>
</evidence>